<dbReference type="InterPro" id="IPR000250">
    <property type="entry name" value="Peptidase_G1"/>
</dbReference>
<evidence type="ECO:0000313" key="5">
    <source>
        <dbReference type="Proteomes" id="UP000433876"/>
    </source>
</evidence>
<reference evidence="4 5" key="1">
    <citation type="submission" date="2017-07" db="EMBL/GenBank/DDBJ databases">
        <title>Genome sequence of the Sordaria macrospora wild type strain R19027.</title>
        <authorList>
            <person name="Nowrousian M."/>
            <person name="Teichert I."/>
            <person name="Kueck U."/>
        </authorList>
    </citation>
    <scope>NUCLEOTIDE SEQUENCE [LARGE SCALE GENOMIC DNA]</scope>
    <source>
        <strain evidence="4 5">R19027</strain>
        <tissue evidence="4">Mycelium</tissue>
    </source>
</reference>
<feature type="active site" description="Proton acceptor" evidence="1">
    <location>
        <position position="226"/>
    </location>
</feature>
<dbReference type="Proteomes" id="UP000433876">
    <property type="component" value="Unassembled WGS sequence"/>
</dbReference>
<name>A0A8S8ZQG0_SORMA</name>
<evidence type="ECO:0000313" key="4">
    <source>
        <dbReference type="EMBL" id="KAA8633067.1"/>
    </source>
</evidence>
<dbReference type="PANTHER" id="PTHR37536:SF1">
    <property type="entry name" value="ASPERGILLOPEPSIN, PUTAITVE (AFU_ORTHOLOGUE AFUA_7G01200)"/>
    <property type="match status" value="1"/>
</dbReference>
<dbReference type="PANTHER" id="PTHR37536">
    <property type="entry name" value="PUTATIVE (AFU_ORTHOLOGUE AFUA_3G02970)-RELATED"/>
    <property type="match status" value="1"/>
</dbReference>
<dbReference type="GO" id="GO:0070007">
    <property type="term" value="F:glutamic-type endopeptidase activity"/>
    <property type="evidence" value="ECO:0007669"/>
    <property type="project" value="InterPro"/>
</dbReference>
<dbReference type="InterPro" id="IPR013320">
    <property type="entry name" value="ConA-like_dom_sf"/>
</dbReference>
<dbReference type="EMBL" id="NMPR01000043">
    <property type="protein sequence ID" value="KAA8633067.1"/>
    <property type="molecule type" value="Genomic_DNA"/>
</dbReference>
<dbReference type="InterPro" id="IPR038656">
    <property type="entry name" value="Peptidase_G1_sf"/>
</dbReference>
<feature type="region of interest" description="Disordered" evidence="2">
    <location>
        <begin position="46"/>
        <end position="76"/>
    </location>
</feature>
<dbReference type="SUPFAM" id="SSF49899">
    <property type="entry name" value="Concanavalin A-like lectins/glucanases"/>
    <property type="match status" value="1"/>
</dbReference>
<sequence>MPPSSLLRTLFLLSAVAGSAIAELTSVATARQGDSEIPSSELKFVRTAPRPPRHPNVHGGSGQTGTETETETGGLGKRDITAYGPSWYGASKQLVSPEELSSVYGVFTVPNLKLRPGLKAPQNAAAWVGVDGDSCNRALLQVGVTTLINSNGQQITEAWWQWWPSAAYSITSFPTVPGDWLAVNITITSSTFASIKIINTQRGYTMSFNVFDGVALCRKNAAWIVEDYYDGAGGINMAGFNNVWFEYTAATTVAGTKLGVDGGVFWNIQNSTGQLKCTSQKYDNSNLVIRSVI</sequence>
<dbReference type="VEuPathDB" id="FungiDB:SMAC_01415"/>
<dbReference type="Gene3D" id="2.60.120.700">
    <property type="entry name" value="Peptidase G1"/>
    <property type="match status" value="1"/>
</dbReference>
<evidence type="ECO:0000256" key="1">
    <source>
        <dbReference type="PIRSR" id="PIRSR600250-50"/>
    </source>
</evidence>
<dbReference type="Pfam" id="PF01828">
    <property type="entry name" value="Peptidase_A4"/>
    <property type="match status" value="1"/>
</dbReference>
<dbReference type="PRINTS" id="PR00977">
    <property type="entry name" value="SCYTLDPTASE"/>
</dbReference>
<accession>A0A8S8ZQG0</accession>
<protein>
    <recommendedName>
        <fullName evidence="6">Concanavalin A-like lectin/glucanase</fullName>
    </recommendedName>
</protein>
<feature type="signal peptide" evidence="3">
    <location>
        <begin position="1"/>
        <end position="22"/>
    </location>
</feature>
<dbReference type="GO" id="GO:0006508">
    <property type="term" value="P:proteolysis"/>
    <property type="evidence" value="ECO:0007669"/>
    <property type="project" value="InterPro"/>
</dbReference>
<evidence type="ECO:0008006" key="6">
    <source>
        <dbReference type="Google" id="ProtNLM"/>
    </source>
</evidence>
<gene>
    <name evidence="4" type="ORF">SMACR_01415</name>
</gene>
<evidence type="ECO:0000256" key="3">
    <source>
        <dbReference type="SAM" id="SignalP"/>
    </source>
</evidence>
<dbReference type="CDD" id="cd13426">
    <property type="entry name" value="Peptidase_G1"/>
    <property type="match status" value="1"/>
</dbReference>
<proteinExistence type="predicted"/>
<feature type="chain" id="PRO_5035736948" description="Concanavalin A-like lectin/glucanase" evidence="3">
    <location>
        <begin position="23"/>
        <end position="293"/>
    </location>
</feature>
<comment type="caution">
    <text evidence="4">The sequence shown here is derived from an EMBL/GenBank/DDBJ whole genome shotgun (WGS) entry which is preliminary data.</text>
</comment>
<dbReference type="AlphaFoldDB" id="A0A8S8ZQG0"/>
<evidence type="ECO:0000256" key="2">
    <source>
        <dbReference type="SAM" id="MobiDB-lite"/>
    </source>
</evidence>
<keyword evidence="3" id="KW-0732">Signal</keyword>
<organism evidence="4 5">
    <name type="scientific">Sordaria macrospora</name>
    <dbReference type="NCBI Taxonomy" id="5147"/>
    <lineage>
        <taxon>Eukaryota</taxon>
        <taxon>Fungi</taxon>
        <taxon>Dikarya</taxon>
        <taxon>Ascomycota</taxon>
        <taxon>Pezizomycotina</taxon>
        <taxon>Sordariomycetes</taxon>
        <taxon>Sordariomycetidae</taxon>
        <taxon>Sordariales</taxon>
        <taxon>Sordariaceae</taxon>
        <taxon>Sordaria</taxon>
    </lineage>
</organism>